<evidence type="ECO:0000313" key="2">
    <source>
        <dbReference type="Proteomes" id="UP000006798"/>
    </source>
</evidence>
<dbReference type="Proteomes" id="UP000006798">
    <property type="component" value="Chromosome 1"/>
</dbReference>
<name>G0EZW9_CUPNN</name>
<dbReference type="AlphaFoldDB" id="G0EZW9"/>
<accession>G0EZW9</accession>
<organism evidence="1 2">
    <name type="scientific">Cupriavidus necator (strain ATCC 43291 / DSM 13513 / CCUG 52238 / LMG 8453 / N-1)</name>
    <name type="common">Ralstonia eutropha</name>
    <dbReference type="NCBI Taxonomy" id="1042878"/>
    <lineage>
        <taxon>Bacteria</taxon>
        <taxon>Pseudomonadati</taxon>
        <taxon>Pseudomonadota</taxon>
        <taxon>Betaproteobacteria</taxon>
        <taxon>Burkholderiales</taxon>
        <taxon>Burkholderiaceae</taxon>
        <taxon>Cupriavidus</taxon>
    </lineage>
</organism>
<proteinExistence type="predicted"/>
<sequence>MHRVAGSFRQEIVRVPLWIGQQTSCVARPHISDVAVSELKASDARKTGIGSKAGIANTAVPAGLLNQIF</sequence>
<evidence type="ECO:0000313" key="1">
    <source>
        <dbReference type="EMBL" id="AEI77554.1"/>
    </source>
</evidence>
<reference evidence="1 2" key="1">
    <citation type="journal article" date="2011" name="J. Bacteriol.">
        <title>Complete genome sequence of the type strain Cupriavidus necator N-1.</title>
        <authorList>
            <person name="Poehlein A."/>
            <person name="Kusian B."/>
            <person name="Friedrich B."/>
            <person name="Daniel R."/>
            <person name="Bowien B."/>
        </authorList>
    </citation>
    <scope>NUCLEOTIDE SEQUENCE [LARGE SCALE GENOMIC DNA]</scope>
    <source>
        <strain evidence="2">ATCC 43291 / DSM 13513 / CCUG 52238 / LMG 8453 / N-1</strain>
    </source>
</reference>
<protein>
    <submittedName>
        <fullName evidence="1">Uncharacterized protein</fullName>
    </submittedName>
</protein>
<dbReference type="HOGENOM" id="CLU_2768879_0_0_4"/>
<dbReference type="KEGG" id="cnc:CNE_1c22200"/>
<dbReference type="EMBL" id="CP002877">
    <property type="protein sequence ID" value="AEI77554.1"/>
    <property type="molecule type" value="Genomic_DNA"/>
</dbReference>
<gene>
    <name evidence="1" type="ordered locus">CNE_1c22200</name>
</gene>